<dbReference type="InterPro" id="IPR011110">
    <property type="entry name" value="Reg_prop"/>
</dbReference>
<dbReference type="InterPro" id="IPR036890">
    <property type="entry name" value="HATPase_C_sf"/>
</dbReference>
<keyword evidence="2" id="KW-0472">Membrane</keyword>
<dbReference type="InterPro" id="IPR011712">
    <property type="entry name" value="Sig_transdc_His_kin_sub3_dim/P"/>
</dbReference>
<dbReference type="GO" id="GO:0046983">
    <property type="term" value="F:protein dimerization activity"/>
    <property type="evidence" value="ECO:0007669"/>
    <property type="project" value="InterPro"/>
</dbReference>
<protein>
    <submittedName>
        <fullName evidence="4">Two component regulator propeller</fullName>
    </submittedName>
</protein>
<dbReference type="InterPro" id="IPR003594">
    <property type="entry name" value="HATPase_dom"/>
</dbReference>
<dbReference type="InterPro" id="IPR015943">
    <property type="entry name" value="WD40/YVTN_repeat-like_dom_sf"/>
</dbReference>
<dbReference type="RefSeq" id="WP_235012594.1">
    <property type="nucleotide sequence ID" value="NZ_FWXT01000003.1"/>
</dbReference>
<dbReference type="STRING" id="151894.SAMN04488524_3466"/>
<keyword evidence="2" id="KW-0812">Transmembrane</keyword>
<evidence type="ECO:0000256" key="2">
    <source>
        <dbReference type="SAM" id="Phobius"/>
    </source>
</evidence>
<dbReference type="InterPro" id="IPR005467">
    <property type="entry name" value="His_kinase_dom"/>
</dbReference>
<name>A0A1W2D7T1_9SPHI</name>
<feature type="domain" description="Histidine kinase" evidence="3">
    <location>
        <begin position="777"/>
        <end position="968"/>
    </location>
</feature>
<organism evidence="4 5">
    <name type="scientific">Pedobacter africanus</name>
    <dbReference type="NCBI Taxonomy" id="151894"/>
    <lineage>
        <taxon>Bacteria</taxon>
        <taxon>Pseudomonadati</taxon>
        <taxon>Bacteroidota</taxon>
        <taxon>Sphingobacteriia</taxon>
        <taxon>Sphingobacteriales</taxon>
        <taxon>Sphingobacteriaceae</taxon>
        <taxon>Pedobacter</taxon>
    </lineage>
</organism>
<dbReference type="Pfam" id="PF07494">
    <property type="entry name" value="Reg_prop"/>
    <property type="match status" value="4"/>
</dbReference>
<dbReference type="Gene3D" id="1.20.5.1930">
    <property type="match status" value="1"/>
</dbReference>
<feature type="transmembrane region" description="Helical" evidence="2">
    <location>
        <begin position="728"/>
        <end position="749"/>
    </location>
</feature>
<evidence type="ECO:0000256" key="1">
    <source>
        <dbReference type="ARBA" id="ARBA00022553"/>
    </source>
</evidence>
<dbReference type="AlphaFoldDB" id="A0A1W2D7T1"/>
<proteinExistence type="predicted"/>
<dbReference type="PROSITE" id="PS50109">
    <property type="entry name" value="HIS_KIN"/>
    <property type="match status" value="1"/>
</dbReference>
<keyword evidence="2" id="KW-1133">Transmembrane helix</keyword>
<dbReference type="Gene3D" id="2.60.40.10">
    <property type="entry name" value="Immunoglobulins"/>
    <property type="match status" value="1"/>
</dbReference>
<keyword evidence="1" id="KW-0597">Phosphoprotein</keyword>
<dbReference type="SUPFAM" id="SSF63829">
    <property type="entry name" value="Calcium-dependent phosphotriesterase"/>
    <property type="match status" value="3"/>
</dbReference>
<dbReference type="Pfam" id="PF07730">
    <property type="entry name" value="HisKA_3"/>
    <property type="match status" value="1"/>
</dbReference>
<dbReference type="GO" id="GO:0000155">
    <property type="term" value="F:phosphorelay sensor kinase activity"/>
    <property type="evidence" value="ECO:0007669"/>
    <property type="project" value="InterPro"/>
</dbReference>
<dbReference type="GO" id="GO:0016020">
    <property type="term" value="C:membrane"/>
    <property type="evidence" value="ECO:0007669"/>
    <property type="project" value="InterPro"/>
</dbReference>
<dbReference type="Gene3D" id="2.130.10.10">
    <property type="entry name" value="YVTN repeat-like/Quinoprotein amine dehydrogenase"/>
    <property type="match status" value="2"/>
</dbReference>
<dbReference type="Pfam" id="PF02518">
    <property type="entry name" value="HATPase_c"/>
    <property type="match status" value="1"/>
</dbReference>
<dbReference type="Pfam" id="PF07495">
    <property type="entry name" value="Y_Y_Y"/>
    <property type="match status" value="1"/>
</dbReference>
<dbReference type="PANTHER" id="PTHR43547">
    <property type="entry name" value="TWO-COMPONENT HISTIDINE KINASE"/>
    <property type="match status" value="1"/>
</dbReference>
<dbReference type="EMBL" id="FWXT01000003">
    <property type="protein sequence ID" value="SMC93587.1"/>
    <property type="molecule type" value="Genomic_DNA"/>
</dbReference>
<reference evidence="5" key="1">
    <citation type="submission" date="2017-04" db="EMBL/GenBank/DDBJ databases">
        <authorList>
            <person name="Varghese N."/>
            <person name="Submissions S."/>
        </authorList>
    </citation>
    <scope>NUCLEOTIDE SEQUENCE [LARGE SCALE GENOMIC DNA]</scope>
    <source>
        <strain evidence="5">DSM 12126</strain>
    </source>
</reference>
<dbReference type="InterPro" id="IPR013783">
    <property type="entry name" value="Ig-like_fold"/>
</dbReference>
<dbReference type="SUPFAM" id="SSF55874">
    <property type="entry name" value="ATPase domain of HSP90 chaperone/DNA topoisomerase II/histidine kinase"/>
    <property type="match status" value="1"/>
</dbReference>
<dbReference type="Gene3D" id="3.30.565.10">
    <property type="entry name" value="Histidine kinase-like ATPase, C-terminal domain"/>
    <property type="match status" value="1"/>
</dbReference>
<gene>
    <name evidence="4" type="ORF">SAMN04488524_3466</name>
</gene>
<evidence type="ECO:0000259" key="3">
    <source>
        <dbReference type="PROSITE" id="PS50109"/>
    </source>
</evidence>
<dbReference type="CDD" id="cd16917">
    <property type="entry name" value="HATPase_UhpB-NarQ-NarX-like"/>
    <property type="match status" value="1"/>
</dbReference>
<sequence length="981" mass="109946">MHFVKIVFIALFCSGFGLQGLGQRYNFEQYDIKDGLIQSQVTSIVQDQKRRLWIATLGGLSCFNGSSFVNLGKTNGMNSNFILSLALSKQDNLFIGSDRGLSYYNNGNFYNYRGNKNWTGDLVSSASGEIYGISERRIFKTSGLKTQQVRITADSAEMVTALGTDGSGNVWAAVYQRGLFYLKNHKWHAKSLNKQVNNLIITGFLVDRLAEDKIWLLTTDGIFIAEKGKLSRVYADIIKKATAIAQDARGNIWLGTNKGAWYLSKNLQIHFNAKNGFTDNEVKHIFKDAENNIWLGTDGSGIFKFNSGGYVSYDESQGLQNSIVMSIISGPNPDEIWLGTYDGLFVHKNDQIKRIVIPSDNEDTRRINFLLKDSQGSIWIGTVGGGLWIYSNKRFRRIDNGSRGVACNSIMEDSSRNIWLSTNYGCFIMEHQTNKISRITGHFASSLLEIGRDSVLSGTQNGVYLIRNKKDVLPLKPKSLSGSSILSMLKRGPYILFGTADNGLVIWNRTNNAVKQLSTNDGLFSDHIYALLTDSKGVIWVGTGRGINRLNSKDFSLMRNSNENALVVECNQNAILEHQNNIWIGTTKGAIVYDNTASPSASSRPYVFINSAGVLSQNKKGGQNNLQATYNENELRNTISLPYNRNHLNINFTGIYFSNPKAVLYQYRLIGLDTKFGHPTSNSSVNYTALPPGKYTFQVKAVTPYGISSANVAAFSFEITPPYYQTTIFKIFILSIIVLMIILSVYVIINLNERQRKLRLKIKLEEQFKIRKQTAEDFHDDLGNKLTRISVLSEVLNSMMDSNDTEKKAIIQKIKTNVNELYTGTKDILWSLNPKHDTLYELLSRIKEFGYEMFNETNIFFEEDLPLEDMDKRLPLELSRNILMIFKEAVHNALKHSKADHVQFIAKINKDTLEIQLEDNGAGFDLESAGNGHGINNMNVRAARINGKLDISSNQKGTIIALSVKMLALNTLSKSKPSKDA</sequence>
<dbReference type="PANTHER" id="PTHR43547:SF2">
    <property type="entry name" value="HYBRID SIGNAL TRANSDUCTION HISTIDINE KINASE C"/>
    <property type="match status" value="1"/>
</dbReference>
<dbReference type="InterPro" id="IPR011123">
    <property type="entry name" value="Y_Y_Y"/>
</dbReference>
<keyword evidence="5" id="KW-1185">Reference proteome</keyword>
<dbReference type="Proteomes" id="UP000192756">
    <property type="component" value="Unassembled WGS sequence"/>
</dbReference>
<accession>A0A1W2D7T1</accession>
<evidence type="ECO:0000313" key="5">
    <source>
        <dbReference type="Proteomes" id="UP000192756"/>
    </source>
</evidence>
<evidence type="ECO:0000313" key="4">
    <source>
        <dbReference type="EMBL" id="SMC93587.1"/>
    </source>
</evidence>